<gene>
    <name evidence="1" type="ORF">S03H2_37501</name>
</gene>
<feature type="non-terminal residue" evidence="1">
    <location>
        <position position="1"/>
    </location>
</feature>
<protein>
    <submittedName>
        <fullName evidence="1">Uncharacterized protein</fullName>
    </submittedName>
</protein>
<name>X1H5P2_9ZZZZ</name>
<reference evidence="1" key="1">
    <citation type="journal article" date="2014" name="Front. Microbiol.">
        <title>High frequency of phylogenetically diverse reductive dehalogenase-homologous genes in deep subseafloor sedimentary metagenomes.</title>
        <authorList>
            <person name="Kawai M."/>
            <person name="Futagami T."/>
            <person name="Toyoda A."/>
            <person name="Takaki Y."/>
            <person name="Nishi S."/>
            <person name="Hori S."/>
            <person name="Arai W."/>
            <person name="Tsubouchi T."/>
            <person name="Morono Y."/>
            <person name="Uchiyama I."/>
            <person name="Ito T."/>
            <person name="Fujiyama A."/>
            <person name="Inagaki F."/>
            <person name="Takami H."/>
        </authorList>
    </citation>
    <scope>NUCLEOTIDE SEQUENCE</scope>
    <source>
        <strain evidence="1">Expedition CK06-06</strain>
    </source>
</reference>
<comment type="caution">
    <text evidence="1">The sequence shown here is derived from an EMBL/GenBank/DDBJ whole genome shotgun (WGS) entry which is preliminary data.</text>
</comment>
<sequence>TNCIIYDVTAEDFKVDINVENDFSGVLYLGTSKYSMLKEFESIFSVNKYTFTVTGLSKETRYYFYIKNTSANEKGRTGIYSKKTTLKIPIIIDIGSPAVDRIDSIGGNITLVDKYNPANKNGTITKVEIFCPEGITNVRVASFFVVSGNNISTREYAIIGDVPAGYSEHVVSIGVQEGDFIGIYCGTGDIDCDMTGIGSWMKSENNIPCENKEFFYAPGTTISLHGTGTA</sequence>
<evidence type="ECO:0000313" key="1">
    <source>
        <dbReference type="EMBL" id="GAH49179.1"/>
    </source>
</evidence>
<proteinExistence type="predicted"/>
<organism evidence="1">
    <name type="scientific">marine sediment metagenome</name>
    <dbReference type="NCBI Taxonomy" id="412755"/>
    <lineage>
        <taxon>unclassified sequences</taxon>
        <taxon>metagenomes</taxon>
        <taxon>ecological metagenomes</taxon>
    </lineage>
</organism>
<dbReference type="EMBL" id="BARU01023086">
    <property type="protein sequence ID" value="GAH49179.1"/>
    <property type="molecule type" value="Genomic_DNA"/>
</dbReference>
<dbReference type="AlphaFoldDB" id="X1H5P2"/>
<accession>X1H5P2</accession>